<dbReference type="PANTHER" id="PTHR14969:SF13">
    <property type="entry name" value="AT30094P"/>
    <property type="match status" value="1"/>
</dbReference>
<dbReference type="InterPro" id="IPR036938">
    <property type="entry name" value="PAP2/HPO_sf"/>
</dbReference>
<feature type="transmembrane region" description="Helical" evidence="1">
    <location>
        <begin position="28"/>
        <end position="49"/>
    </location>
</feature>
<dbReference type="Proteomes" id="UP000594042">
    <property type="component" value="Chromosome"/>
</dbReference>
<protein>
    <recommendedName>
        <fullName evidence="2">Phosphatidic acid phosphatase type 2/haloperoxidase domain-containing protein</fullName>
    </recommendedName>
</protein>
<dbReference type="PANTHER" id="PTHR14969">
    <property type="entry name" value="SPHINGOSINE-1-PHOSPHATE PHOSPHOHYDROLASE"/>
    <property type="match status" value="1"/>
</dbReference>
<dbReference type="AlphaFoldDB" id="A0A7G1HY18"/>
<keyword evidence="1" id="KW-1133">Transmembrane helix</keyword>
<dbReference type="KEGG" id="copr:Cop2CBH44_07800"/>
<keyword evidence="1" id="KW-0472">Membrane</keyword>
<dbReference type="CDD" id="cd03395">
    <property type="entry name" value="PAP2_like_4"/>
    <property type="match status" value="1"/>
</dbReference>
<evidence type="ECO:0000313" key="3">
    <source>
        <dbReference type="EMBL" id="BCI62427.1"/>
    </source>
</evidence>
<dbReference type="SMART" id="SM00014">
    <property type="entry name" value="acidPPc"/>
    <property type="match status" value="1"/>
</dbReference>
<keyword evidence="1" id="KW-0812">Transmembrane</keyword>
<reference evidence="4" key="1">
    <citation type="submission" date="2020-07" db="EMBL/GenBank/DDBJ databases">
        <title>Complete genome sequencing of Coprobacter sp. strain 2CBH44.</title>
        <authorList>
            <person name="Sakamoto M."/>
            <person name="Murakami T."/>
            <person name="Mori H."/>
        </authorList>
    </citation>
    <scope>NUCLEOTIDE SEQUENCE [LARGE SCALE GENOMIC DNA]</scope>
    <source>
        <strain evidence="4">2CBH44</strain>
    </source>
</reference>
<feature type="transmembrane region" description="Helical" evidence="1">
    <location>
        <begin position="56"/>
        <end position="78"/>
    </location>
</feature>
<dbReference type="RefSeq" id="WP_055096395.1">
    <property type="nucleotide sequence ID" value="NZ_AP023322.1"/>
</dbReference>
<sequence length="231" mass="26888">MLEDLLELDRTVLLFFNHFHTLYLDQVMWVYTGKIIWLPLIVMLVYVVFHRNWKEGILAALMIILVVTICDQVASSIFKPLFERLRPTRDPDFSQYVTIVNNYRGGKYGFASSHASNGFGLAIFTALLFKNRFYSFTAVLWALITCYSRMYVGVHYPGDILAGIVIGIITSFVVYKYLYLVLHRYLFTKGIYSEPIPVYSHENGARYVALTIYILFFIILVFAPLFNFRIH</sequence>
<feature type="transmembrane region" description="Helical" evidence="1">
    <location>
        <begin position="160"/>
        <end position="186"/>
    </location>
</feature>
<gene>
    <name evidence="3" type="ORF">Cop2CBH44_07800</name>
</gene>
<evidence type="ECO:0000256" key="1">
    <source>
        <dbReference type="SAM" id="Phobius"/>
    </source>
</evidence>
<evidence type="ECO:0000313" key="4">
    <source>
        <dbReference type="Proteomes" id="UP000594042"/>
    </source>
</evidence>
<feature type="domain" description="Phosphatidic acid phosphatase type 2/haloperoxidase" evidence="2">
    <location>
        <begin position="59"/>
        <end position="175"/>
    </location>
</feature>
<dbReference type="SUPFAM" id="SSF48317">
    <property type="entry name" value="Acid phosphatase/Vanadium-dependent haloperoxidase"/>
    <property type="match status" value="1"/>
</dbReference>
<feature type="transmembrane region" description="Helical" evidence="1">
    <location>
        <begin position="136"/>
        <end position="154"/>
    </location>
</feature>
<feature type="transmembrane region" description="Helical" evidence="1">
    <location>
        <begin position="207"/>
        <end position="226"/>
    </location>
</feature>
<evidence type="ECO:0000259" key="2">
    <source>
        <dbReference type="SMART" id="SM00014"/>
    </source>
</evidence>
<dbReference type="EMBL" id="AP023322">
    <property type="protein sequence ID" value="BCI62427.1"/>
    <property type="molecule type" value="Genomic_DNA"/>
</dbReference>
<dbReference type="Gene3D" id="1.20.144.10">
    <property type="entry name" value="Phosphatidic acid phosphatase type 2/haloperoxidase"/>
    <property type="match status" value="2"/>
</dbReference>
<accession>A0A7G1HY18</accession>
<organism evidence="3 4">
    <name type="scientific">Coprobacter secundus subsp. similis</name>
    <dbReference type="NCBI Taxonomy" id="2751153"/>
    <lineage>
        <taxon>Bacteria</taxon>
        <taxon>Pseudomonadati</taxon>
        <taxon>Bacteroidota</taxon>
        <taxon>Bacteroidia</taxon>
        <taxon>Bacteroidales</taxon>
        <taxon>Barnesiellaceae</taxon>
        <taxon>Coprobacter</taxon>
    </lineage>
</organism>
<dbReference type="InterPro" id="IPR000326">
    <property type="entry name" value="PAP2/HPO"/>
</dbReference>
<feature type="transmembrane region" description="Helical" evidence="1">
    <location>
        <begin position="108"/>
        <end position="129"/>
    </location>
</feature>
<name>A0A7G1HY18_9BACT</name>
<dbReference type="Pfam" id="PF01569">
    <property type="entry name" value="PAP2"/>
    <property type="match status" value="1"/>
</dbReference>
<proteinExistence type="predicted"/>
<keyword evidence="4" id="KW-1185">Reference proteome</keyword>